<comment type="caution">
    <text evidence="2">The sequence shown here is derived from an EMBL/GenBank/DDBJ whole genome shotgun (WGS) entry which is preliminary data.</text>
</comment>
<evidence type="ECO:0000313" key="2">
    <source>
        <dbReference type="EMBL" id="KAL3093656.1"/>
    </source>
</evidence>
<organism evidence="2 3">
    <name type="scientific">Heterodera trifolii</name>
    <dbReference type="NCBI Taxonomy" id="157864"/>
    <lineage>
        <taxon>Eukaryota</taxon>
        <taxon>Metazoa</taxon>
        <taxon>Ecdysozoa</taxon>
        <taxon>Nematoda</taxon>
        <taxon>Chromadorea</taxon>
        <taxon>Rhabditida</taxon>
        <taxon>Tylenchina</taxon>
        <taxon>Tylenchomorpha</taxon>
        <taxon>Tylenchoidea</taxon>
        <taxon>Heteroderidae</taxon>
        <taxon>Heteroderinae</taxon>
        <taxon>Heterodera</taxon>
    </lineage>
</organism>
<evidence type="ECO:0000313" key="3">
    <source>
        <dbReference type="Proteomes" id="UP001620626"/>
    </source>
</evidence>
<proteinExistence type="predicted"/>
<dbReference type="AlphaFoldDB" id="A0ABD2JSQ0"/>
<dbReference type="EMBL" id="JBICBT010000910">
    <property type="protein sequence ID" value="KAL3093656.1"/>
    <property type="molecule type" value="Genomic_DNA"/>
</dbReference>
<keyword evidence="3" id="KW-1185">Reference proteome</keyword>
<name>A0ABD2JSQ0_9BILA</name>
<sequence length="92" mass="10281">MQKVRVAPHGLPAEATGGNSGTEAPPSFGWLRTDSLRRRREETAAPKRLRLFDNPRVVFRTPPWPEPRGFICGQQSDQTSQREPIGMTTTPP</sequence>
<gene>
    <name evidence="2" type="ORF">niasHT_026694</name>
</gene>
<feature type="region of interest" description="Disordered" evidence="1">
    <location>
        <begin position="58"/>
        <end position="92"/>
    </location>
</feature>
<dbReference type="Proteomes" id="UP001620626">
    <property type="component" value="Unassembled WGS sequence"/>
</dbReference>
<feature type="compositionally biased region" description="Polar residues" evidence="1">
    <location>
        <begin position="73"/>
        <end position="92"/>
    </location>
</feature>
<protein>
    <submittedName>
        <fullName evidence="2">Uncharacterized protein</fullName>
    </submittedName>
</protein>
<reference evidence="2 3" key="1">
    <citation type="submission" date="2024-10" db="EMBL/GenBank/DDBJ databases">
        <authorList>
            <person name="Kim D."/>
        </authorList>
    </citation>
    <scope>NUCLEOTIDE SEQUENCE [LARGE SCALE GENOMIC DNA]</scope>
    <source>
        <strain evidence="2">BH-2024</strain>
    </source>
</reference>
<feature type="region of interest" description="Disordered" evidence="1">
    <location>
        <begin position="1"/>
        <end position="30"/>
    </location>
</feature>
<accession>A0ABD2JSQ0</accession>
<evidence type="ECO:0000256" key="1">
    <source>
        <dbReference type="SAM" id="MobiDB-lite"/>
    </source>
</evidence>